<feature type="non-terminal residue" evidence="1">
    <location>
        <position position="1"/>
    </location>
</feature>
<dbReference type="EMBL" id="UINC01005528">
    <property type="protein sequence ID" value="SVA21899.1"/>
    <property type="molecule type" value="Genomic_DNA"/>
</dbReference>
<protein>
    <submittedName>
        <fullName evidence="1">Uncharacterized protein</fullName>
    </submittedName>
</protein>
<organism evidence="1">
    <name type="scientific">marine metagenome</name>
    <dbReference type="NCBI Taxonomy" id="408172"/>
    <lineage>
        <taxon>unclassified sequences</taxon>
        <taxon>metagenomes</taxon>
        <taxon>ecological metagenomes</taxon>
    </lineage>
</organism>
<sequence>VAGDFHDLASEVVLKLWEEEQVVWILEQAETISDARGLIGFHVKRTLAKRLETTPMDNLRRRAKALLAEDPFIPTTDPEHLGDETRYIVARHTMGGASNAEPWRAENRFAEAVRRVALIRPLESHAAQERNPRVYNDRGPRSLEACLLAMASVYTEGFDITEFEDVLENVLADYFASHLVLDEVSEEGGQEDPVGDQVMLDELAKEAVAGLNEEGRHIALCKLNNMSDAKVADLRGYSRATARERWQGVKEYLAGVLGDLEEPQALYVGDRINRLLADGGENEDG</sequence>
<dbReference type="AlphaFoldDB" id="A0A381U1B1"/>
<evidence type="ECO:0000313" key="1">
    <source>
        <dbReference type="EMBL" id="SVA21899.1"/>
    </source>
</evidence>
<reference evidence="1" key="1">
    <citation type="submission" date="2018-05" db="EMBL/GenBank/DDBJ databases">
        <authorList>
            <person name="Lanie J.A."/>
            <person name="Ng W.-L."/>
            <person name="Kazmierczak K.M."/>
            <person name="Andrzejewski T.M."/>
            <person name="Davidsen T.M."/>
            <person name="Wayne K.J."/>
            <person name="Tettelin H."/>
            <person name="Glass J.I."/>
            <person name="Rusch D."/>
            <person name="Podicherti R."/>
            <person name="Tsui H.-C.T."/>
            <person name="Winkler M.E."/>
        </authorList>
    </citation>
    <scope>NUCLEOTIDE SEQUENCE</scope>
</reference>
<proteinExistence type="predicted"/>
<name>A0A381U1B1_9ZZZZ</name>
<accession>A0A381U1B1</accession>
<gene>
    <name evidence="1" type="ORF">METZ01_LOCUS74753</name>
</gene>